<dbReference type="AlphaFoldDB" id="A0A7N2KVL2"/>
<feature type="transmembrane region" description="Helical" evidence="11">
    <location>
        <begin position="30"/>
        <end position="48"/>
    </location>
</feature>
<gene>
    <name evidence="12" type="primary">LOC115975248</name>
</gene>
<dbReference type="PANTHER" id="PTHR13301">
    <property type="entry name" value="X-BOX TRANSCRIPTION FACTOR-RELATED"/>
    <property type="match status" value="1"/>
</dbReference>
<organism evidence="12 13">
    <name type="scientific">Quercus lobata</name>
    <name type="common">Valley oak</name>
    <dbReference type="NCBI Taxonomy" id="97700"/>
    <lineage>
        <taxon>Eukaryota</taxon>
        <taxon>Viridiplantae</taxon>
        <taxon>Streptophyta</taxon>
        <taxon>Embryophyta</taxon>
        <taxon>Tracheophyta</taxon>
        <taxon>Spermatophyta</taxon>
        <taxon>Magnoliopsida</taxon>
        <taxon>eudicotyledons</taxon>
        <taxon>Gunneridae</taxon>
        <taxon>Pentapetalae</taxon>
        <taxon>rosids</taxon>
        <taxon>fabids</taxon>
        <taxon>Fagales</taxon>
        <taxon>Fagaceae</taxon>
        <taxon>Quercus</taxon>
    </lineage>
</organism>
<evidence type="ECO:0000256" key="1">
    <source>
        <dbReference type="ARBA" id="ARBA00004127"/>
    </source>
</evidence>
<evidence type="ECO:0008006" key="14">
    <source>
        <dbReference type="Google" id="ProtNLM"/>
    </source>
</evidence>
<evidence type="ECO:0000256" key="3">
    <source>
        <dbReference type="ARBA" id="ARBA00022679"/>
    </source>
</evidence>
<keyword evidence="6 11" id="KW-0472">Membrane</keyword>
<dbReference type="Pfam" id="PF03552">
    <property type="entry name" value="Cellulose_synt"/>
    <property type="match status" value="2"/>
</dbReference>
<keyword evidence="2" id="KW-0328">Glycosyltransferase</keyword>
<evidence type="ECO:0000256" key="4">
    <source>
        <dbReference type="ARBA" id="ARBA00022692"/>
    </source>
</evidence>
<feature type="transmembrane region" description="Helical" evidence="11">
    <location>
        <begin position="529"/>
        <end position="548"/>
    </location>
</feature>
<sequence>MEDLRLRGFNTSSTTSTPPLHTLRHARRTTLNRVFMAVYTCAILAHLYHHAHKLIESTTLASFFITLSLFISDIILAIIWVMQQCFRVAIVYRSEFPENLEKVMKKSDFPALDVFICTADPYKEPPIRLVSTALSVMAYDYPTEKISVYVSDDGGSQLTLFACMEAAKFASHWLPFCRKTNIIDRSPEAYFASKHSWSSDAEKIKIMYERMKVRVENVLELGKVSEEYITDESERRALSKWTDEFTHQDHSTIIKVLLESSKNKDITDHLMPNLIYLSREKSKTSSHHFKAGALNVLLRVSAAMTNAPIILTMDCDTYSNDPQTPLRALCYLSNPQLQSKLGYVQFPQMFHGINKNDTYGSEYKRAFQTNPMGMDGLLGPNYMGTGCYFNRRVFFGGPSTFISPEITEISPYNIVANKPIQSQQILDLAHKVAGCSYENNTKWGFEMGFNYGSLVEDFYTGYRQKCDGWRSIFCNPKRPAFLGNAPISLIDGLNQCQRWVIGAMQVEFSKYSPITFGTRSMGLIMGLTYTYYILLPNWLIPYIIYAFLPQLALLNEVSIFPKLSEPWFFLYVFLFLGAYGSDLLEFIVEGGTVQRWWNDQRMWTIRVLSSYLFAFLEYFLKCLGISTYGFSLTNKVVDDEQSKRYDQGVFDFGVPSPMFVPITVAAIINLVSFFMGLMQVLKGSNSEELFLQMSMAGFVVVNCMPIYEAVVLRRDKGRMPVKITTISTCLVLTLYVLASQVLFI</sequence>
<feature type="transmembrane region" description="Helical" evidence="11">
    <location>
        <begin position="689"/>
        <end position="707"/>
    </location>
</feature>
<dbReference type="EnsemblPlants" id="QL02p029676:mrna">
    <property type="protein sequence ID" value="QL02p029676:mrna"/>
    <property type="gene ID" value="QL02p029676"/>
</dbReference>
<keyword evidence="4 11" id="KW-0812">Transmembrane</keyword>
<dbReference type="OMA" id="IMERCPD"/>
<feature type="transmembrane region" description="Helical" evidence="11">
    <location>
        <begin position="608"/>
        <end position="630"/>
    </location>
</feature>
<evidence type="ECO:0000256" key="8">
    <source>
        <dbReference type="PIRSR" id="PIRSR605150-1"/>
    </source>
</evidence>
<keyword evidence="13" id="KW-1185">Reference proteome</keyword>
<dbReference type="GO" id="GO:0030244">
    <property type="term" value="P:cellulose biosynthetic process"/>
    <property type="evidence" value="ECO:0007669"/>
    <property type="project" value="InterPro"/>
</dbReference>
<reference evidence="12" key="2">
    <citation type="submission" date="2021-01" db="UniProtKB">
        <authorList>
            <consortium name="EnsemblPlants"/>
        </authorList>
    </citation>
    <scope>IDENTIFICATION</scope>
</reference>
<evidence type="ECO:0000256" key="9">
    <source>
        <dbReference type="PIRSR" id="PIRSR605150-2"/>
    </source>
</evidence>
<evidence type="ECO:0000256" key="10">
    <source>
        <dbReference type="PIRSR" id="PIRSR605150-3"/>
    </source>
</evidence>
<dbReference type="Gene3D" id="3.90.550.10">
    <property type="entry name" value="Spore Coat Polysaccharide Biosynthesis Protein SpsA, Chain A"/>
    <property type="match status" value="1"/>
</dbReference>
<feature type="transmembrane region" description="Helical" evidence="11">
    <location>
        <begin position="60"/>
        <end position="82"/>
    </location>
</feature>
<dbReference type="GO" id="GO:0012505">
    <property type="term" value="C:endomembrane system"/>
    <property type="evidence" value="ECO:0007669"/>
    <property type="project" value="UniProtKB-SubCell"/>
</dbReference>
<keyword evidence="3" id="KW-0808">Transferase</keyword>
<feature type="binding site" evidence="10">
    <location>
        <position position="290"/>
    </location>
    <ligand>
        <name>Mn(2+)</name>
        <dbReference type="ChEBI" id="CHEBI:29035"/>
    </ligand>
</feature>
<feature type="transmembrane region" description="Helical" evidence="11">
    <location>
        <begin position="658"/>
        <end position="677"/>
    </location>
</feature>
<dbReference type="GO" id="GO:0016760">
    <property type="term" value="F:cellulose synthase (UDP-forming) activity"/>
    <property type="evidence" value="ECO:0007669"/>
    <property type="project" value="InterPro"/>
</dbReference>
<dbReference type="InterPro" id="IPR005150">
    <property type="entry name" value="Cellulose_synth"/>
</dbReference>
<dbReference type="OrthoDB" id="72851at2759"/>
<keyword evidence="5 11" id="KW-1133">Transmembrane helix</keyword>
<dbReference type="FunCoup" id="A0A7N2KVL2">
    <property type="interactions" value="116"/>
</dbReference>
<feature type="active site" evidence="8">
    <location>
        <position position="457"/>
    </location>
</feature>
<feature type="binding site" evidence="9">
    <location>
        <position position="153"/>
    </location>
    <ligand>
        <name>UDP-alpha-D-glucose</name>
        <dbReference type="ChEBI" id="CHEBI:58885"/>
    </ligand>
</feature>
<accession>A0A7N2KVL2</accession>
<dbReference type="InParanoid" id="A0A7N2KVL2"/>
<dbReference type="Proteomes" id="UP000594261">
    <property type="component" value="Chromosome 2"/>
</dbReference>
<dbReference type="KEGG" id="qlo:115975248"/>
<dbReference type="RefSeq" id="XP_030951818.1">
    <property type="nucleotide sequence ID" value="XM_031095958.1"/>
</dbReference>
<evidence type="ECO:0000256" key="7">
    <source>
        <dbReference type="ARBA" id="ARBA00023316"/>
    </source>
</evidence>
<dbReference type="GO" id="GO:0071555">
    <property type="term" value="P:cell wall organization"/>
    <property type="evidence" value="ECO:0007669"/>
    <property type="project" value="UniProtKB-KW"/>
</dbReference>
<evidence type="ECO:0000313" key="12">
    <source>
        <dbReference type="EnsemblPlants" id="QL02p029676:mrna"/>
    </source>
</evidence>
<dbReference type="SUPFAM" id="SSF53448">
    <property type="entry name" value="Nucleotide-diphospho-sugar transferases"/>
    <property type="match status" value="1"/>
</dbReference>
<evidence type="ECO:0000256" key="2">
    <source>
        <dbReference type="ARBA" id="ARBA00022676"/>
    </source>
</evidence>
<feature type="active site" evidence="8">
    <location>
        <position position="153"/>
    </location>
</feature>
<dbReference type="Gramene" id="QL02p029676:mrna">
    <property type="protein sequence ID" value="QL02p029676:mrna"/>
    <property type="gene ID" value="QL02p029676"/>
</dbReference>
<protein>
    <recommendedName>
        <fullName evidence="14">Cellulose synthase-like protein G3</fullName>
    </recommendedName>
</protein>
<feature type="transmembrane region" description="Helical" evidence="11">
    <location>
        <begin position="719"/>
        <end position="738"/>
    </location>
</feature>
<evidence type="ECO:0000256" key="11">
    <source>
        <dbReference type="SAM" id="Phobius"/>
    </source>
</evidence>
<evidence type="ECO:0000256" key="6">
    <source>
        <dbReference type="ARBA" id="ARBA00023136"/>
    </source>
</evidence>
<proteinExistence type="predicted"/>
<evidence type="ECO:0000313" key="13">
    <source>
        <dbReference type="Proteomes" id="UP000594261"/>
    </source>
</evidence>
<dbReference type="FunFam" id="3.90.550.10:FF:000135">
    <property type="entry name" value="Cellulose synthase-like protein G3"/>
    <property type="match status" value="1"/>
</dbReference>
<keyword evidence="7" id="KW-0961">Cell wall biogenesis/degradation</keyword>
<feature type="binding site" evidence="10">
    <location>
        <position position="314"/>
    </location>
    <ligand>
        <name>Mn(2+)</name>
        <dbReference type="ChEBI" id="CHEBI:29035"/>
    </ligand>
</feature>
<dbReference type="GeneID" id="115975248"/>
<feature type="binding site" evidence="9">
    <location>
        <position position="124"/>
    </location>
    <ligand>
        <name>UDP-alpha-D-glucose</name>
        <dbReference type="ChEBI" id="CHEBI:58885"/>
    </ligand>
</feature>
<name>A0A7N2KVL2_QUELO</name>
<comment type="subcellular location">
    <subcellularLocation>
        <location evidence="1">Endomembrane system</location>
        <topology evidence="1">Multi-pass membrane protein</topology>
    </subcellularLocation>
</comment>
<evidence type="ECO:0000256" key="5">
    <source>
        <dbReference type="ARBA" id="ARBA00022989"/>
    </source>
</evidence>
<feature type="binding site" evidence="9">
    <location>
        <position position="123"/>
    </location>
    <ligand>
        <name>UDP-alpha-D-glucose</name>
        <dbReference type="ChEBI" id="CHEBI:58885"/>
    </ligand>
</feature>
<dbReference type="GO" id="GO:0016020">
    <property type="term" value="C:membrane"/>
    <property type="evidence" value="ECO:0007669"/>
    <property type="project" value="InterPro"/>
</dbReference>
<reference evidence="13" key="1">
    <citation type="journal article" date="2016" name="G3 (Bethesda)">
        <title>First Draft Assembly and Annotation of the Genome of a California Endemic Oak Quercus lobata Nee (Fagaceae).</title>
        <authorList>
            <person name="Sork V.L."/>
            <person name="Fitz-Gibbon S.T."/>
            <person name="Puiu D."/>
            <person name="Crepeau M."/>
            <person name="Gugger P.F."/>
            <person name="Sherman R."/>
            <person name="Stevens K."/>
            <person name="Langley C.H."/>
            <person name="Pellegrini M."/>
            <person name="Salzberg S.L."/>
        </authorList>
    </citation>
    <scope>NUCLEOTIDE SEQUENCE [LARGE SCALE GENOMIC DNA]</scope>
    <source>
        <strain evidence="13">cv. SW786</strain>
    </source>
</reference>
<dbReference type="InterPro" id="IPR029044">
    <property type="entry name" value="Nucleotide-diphossugar_trans"/>
</dbReference>
<feature type="transmembrane region" description="Helical" evidence="11">
    <location>
        <begin position="568"/>
        <end position="588"/>
    </location>
</feature>